<reference evidence="4" key="1">
    <citation type="journal article" date="2022" name="Microbiol. Resour. Announc.">
        <title>Draft Genome Sequence of a Methanogenic Archaeon from West Spitsbergen Permafrost.</title>
        <authorList>
            <person name="Trubitsyn V."/>
            <person name="Rivkina E."/>
            <person name="Shcherbakova V."/>
        </authorList>
    </citation>
    <scope>NUCLEOTIDE SEQUENCE [LARGE SCALE GENOMIC DNA]</scope>
    <source>
        <strain evidence="4">VT</strain>
    </source>
</reference>
<evidence type="ECO:0000259" key="2">
    <source>
        <dbReference type="PROSITE" id="PS51165"/>
    </source>
</evidence>
<proteinExistence type="predicted"/>
<sequence length="152" mass="17124">MGLEEIEMALQNEERVLNFKESNFPNVILIDLDMEPLDAVKLLSNASTTVISKVVIIEKVVRTRLESILEQVSNLASNRVVQGDSFKVVCDLRGRKYFNSSDELVEKVTEELVEKFNLEVNGADSDWVIQIEVVGENTGISILDPEMILKKL</sequence>
<evidence type="ECO:0000313" key="4">
    <source>
        <dbReference type="Proteomes" id="UP000825933"/>
    </source>
</evidence>
<dbReference type="EMBL" id="JAIOUQ010000004">
    <property type="protein sequence ID" value="MBZ2165368.1"/>
    <property type="molecule type" value="Genomic_DNA"/>
</dbReference>
<keyword evidence="4" id="KW-1185">Reference proteome</keyword>
<dbReference type="SUPFAM" id="SSF143437">
    <property type="entry name" value="THUMP domain-like"/>
    <property type="match status" value="1"/>
</dbReference>
<evidence type="ECO:0000256" key="1">
    <source>
        <dbReference type="PROSITE-ProRule" id="PRU00529"/>
    </source>
</evidence>
<dbReference type="InterPro" id="IPR040183">
    <property type="entry name" value="THUMPD1-like"/>
</dbReference>
<name>A0A8T5UNH1_9EURY</name>
<dbReference type="GO" id="GO:0006400">
    <property type="term" value="P:tRNA modification"/>
    <property type="evidence" value="ECO:0007669"/>
    <property type="project" value="InterPro"/>
</dbReference>
<dbReference type="Proteomes" id="UP000825933">
    <property type="component" value="Unassembled WGS sequence"/>
</dbReference>
<dbReference type="AlphaFoldDB" id="A0A8T5UNH1"/>
<dbReference type="Gene3D" id="3.30.2130.30">
    <property type="match status" value="1"/>
</dbReference>
<dbReference type="CDD" id="cd11717">
    <property type="entry name" value="THUMP_THUMPD1_like"/>
    <property type="match status" value="1"/>
</dbReference>
<dbReference type="InterPro" id="IPR004114">
    <property type="entry name" value="THUMP_dom"/>
</dbReference>
<dbReference type="GO" id="GO:0003723">
    <property type="term" value="F:RNA binding"/>
    <property type="evidence" value="ECO:0007669"/>
    <property type="project" value="UniProtKB-UniRule"/>
</dbReference>
<dbReference type="PROSITE" id="PS51165">
    <property type="entry name" value="THUMP"/>
    <property type="match status" value="1"/>
</dbReference>
<protein>
    <recommendedName>
        <fullName evidence="2">THUMP domain-containing protein</fullName>
    </recommendedName>
</protein>
<gene>
    <name evidence="3" type="ORF">K8N75_04870</name>
</gene>
<accession>A0A8T5UNH1</accession>
<keyword evidence="1" id="KW-0694">RNA-binding</keyword>
<comment type="caution">
    <text evidence="3">The sequence shown here is derived from an EMBL/GenBank/DDBJ whole genome shotgun (WGS) entry which is preliminary data.</text>
</comment>
<dbReference type="Pfam" id="PF02926">
    <property type="entry name" value="THUMP"/>
    <property type="match status" value="1"/>
</dbReference>
<organism evidence="3 4">
    <name type="scientific">Methanobacterium spitsbergense</name>
    <dbReference type="NCBI Taxonomy" id="2874285"/>
    <lineage>
        <taxon>Archaea</taxon>
        <taxon>Methanobacteriati</taxon>
        <taxon>Methanobacteriota</taxon>
        <taxon>Methanomada group</taxon>
        <taxon>Methanobacteria</taxon>
        <taxon>Methanobacteriales</taxon>
        <taxon>Methanobacteriaceae</taxon>
        <taxon>Methanobacterium</taxon>
    </lineage>
</organism>
<feature type="domain" description="THUMP" evidence="2">
    <location>
        <begin position="37"/>
        <end position="144"/>
    </location>
</feature>
<evidence type="ECO:0000313" key="3">
    <source>
        <dbReference type="EMBL" id="MBZ2165368.1"/>
    </source>
</evidence>